<evidence type="ECO:0000313" key="2">
    <source>
        <dbReference type="EMBL" id="KAA8824832.1"/>
    </source>
</evidence>
<sequence length="61" mass="6735">MLQAPLADRLTLTIPEAAVLSGLPVKIVRAAVLNDDLQSFTVGSMTKRVKRTDLDDWIRTL</sequence>
<protein>
    <submittedName>
        <fullName evidence="2">DNA-binding protein</fullName>
    </submittedName>
</protein>
<proteinExistence type="predicted"/>
<dbReference type="OrthoDB" id="3239832at2"/>
<dbReference type="GO" id="GO:0003677">
    <property type="term" value="F:DNA binding"/>
    <property type="evidence" value="ECO:0007669"/>
    <property type="project" value="UniProtKB-KW"/>
</dbReference>
<evidence type="ECO:0000313" key="3">
    <source>
        <dbReference type="Proteomes" id="UP000345527"/>
    </source>
</evidence>
<dbReference type="AlphaFoldDB" id="A0A5J5DYD7"/>
<dbReference type="EMBL" id="RZNZ01000003">
    <property type="protein sequence ID" value="KAA8821752.1"/>
    <property type="molecule type" value="Genomic_DNA"/>
</dbReference>
<keyword evidence="4" id="KW-1185">Reference proteome</keyword>
<dbReference type="EMBL" id="RZOA01000001">
    <property type="protein sequence ID" value="KAA8824832.1"/>
    <property type="molecule type" value="Genomic_DNA"/>
</dbReference>
<dbReference type="Proteomes" id="UP000374630">
    <property type="component" value="Unassembled WGS sequence"/>
</dbReference>
<reference evidence="3 4" key="1">
    <citation type="journal article" date="2019" name="Syst. Appl. Microbiol.">
        <title>Characterization of Bifidobacterium species in feaces of the Egyptian fruit bat: Description of B. vespertilionis sp. nov. and B. rousetti sp. nov.</title>
        <authorList>
            <person name="Modesto M."/>
            <person name="Satti M."/>
            <person name="Watanabe K."/>
            <person name="Puglisi E."/>
            <person name="Morelli L."/>
            <person name="Huang C.-H."/>
            <person name="Liou J.-S."/>
            <person name="Miyashita M."/>
            <person name="Tamura T."/>
            <person name="Saito S."/>
            <person name="Mori K."/>
            <person name="Huang L."/>
            <person name="Sciavilla P."/>
            <person name="Sandri C."/>
            <person name="Spiezio C."/>
            <person name="Vitali F."/>
            <person name="Cavalieri D."/>
            <person name="Perpetuini G."/>
            <person name="Tofalo R."/>
            <person name="Bonetti A."/>
            <person name="Arita M."/>
            <person name="Mattarelli P."/>
        </authorList>
    </citation>
    <scope>NUCLEOTIDE SEQUENCE [LARGE SCALE GENOMIC DNA]</scope>
    <source>
        <strain evidence="1 4">RST16</strain>
        <strain evidence="2 3">RST8</strain>
    </source>
</reference>
<accession>A0A5J5DYD7</accession>
<evidence type="ECO:0000313" key="1">
    <source>
        <dbReference type="EMBL" id="KAA8821752.1"/>
    </source>
</evidence>
<dbReference type="Proteomes" id="UP000345527">
    <property type="component" value="Unassembled WGS sequence"/>
</dbReference>
<comment type="caution">
    <text evidence="2">The sequence shown here is derived from an EMBL/GenBank/DDBJ whole genome shotgun (WGS) entry which is preliminary data.</text>
</comment>
<name>A0A5J5DYD7_9BIFI</name>
<gene>
    <name evidence="2" type="ORF">EM848_00800</name>
    <name evidence="1" type="ORF">EMO90_03505</name>
</gene>
<organism evidence="2 3">
    <name type="scientific">Bifidobacterium vespertilionis</name>
    <dbReference type="NCBI Taxonomy" id="2562524"/>
    <lineage>
        <taxon>Bacteria</taxon>
        <taxon>Bacillati</taxon>
        <taxon>Actinomycetota</taxon>
        <taxon>Actinomycetes</taxon>
        <taxon>Bifidobacteriales</taxon>
        <taxon>Bifidobacteriaceae</taxon>
        <taxon>Bifidobacterium</taxon>
    </lineage>
</organism>
<keyword evidence="2" id="KW-0238">DNA-binding</keyword>
<evidence type="ECO:0000313" key="4">
    <source>
        <dbReference type="Proteomes" id="UP000374630"/>
    </source>
</evidence>